<name>A0A0G4B4B3_9BACT</name>
<dbReference type="AlphaFoldDB" id="A0A0G4B4B3"/>
<protein>
    <submittedName>
        <fullName evidence="2">Uncharacterized protein</fullName>
    </submittedName>
</protein>
<feature type="transmembrane region" description="Helical" evidence="1">
    <location>
        <begin position="186"/>
        <end position="207"/>
    </location>
</feature>
<gene>
    <name evidence="2" type="ORF">UT28_C0001G0422</name>
</gene>
<feature type="transmembrane region" description="Helical" evidence="1">
    <location>
        <begin position="227"/>
        <end position="246"/>
    </location>
</feature>
<reference evidence="2 3" key="1">
    <citation type="journal article" date="2015" name="Nature">
        <title>rRNA introns, odd ribosomes, and small enigmatic genomes across a large radiation of phyla.</title>
        <authorList>
            <person name="Brown C.T."/>
            <person name="Hug L.A."/>
            <person name="Thomas B.C."/>
            <person name="Sharon I."/>
            <person name="Castelle C.J."/>
            <person name="Singh A."/>
            <person name="Wilkins M.J."/>
            <person name="Williams K.H."/>
            <person name="Banfield J.F."/>
        </authorList>
    </citation>
    <scope>NUCLEOTIDE SEQUENCE [LARGE SCALE GENOMIC DNA]</scope>
</reference>
<feature type="transmembrane region" description="Helical" evidence="1">
    <location>
        <begin position="302"/>
        <end position="319"/>
    </location>
</feature>
<dbReference type="Proteomes" id="UP000035648">
    <property type="component" value="Chromosome"/>
</dbReference>
<dbReference type="KEGG" id="bbgw:UT28_C0001G0422"/>
<accession>A0A0G4B4B3</accession>
<feature type="transmembrane region" description="Helical" evidence="1">
    <location>
        <begin position="29"/>
        <end position="48"/>
    </location>
</feature>
<organism evidence="2 3">
    <name type="scientific">Berkelbacteria bacterium GW2011_GWE1_39_12</name>
    <dbReference type="NCBI Taxonomy" id="1618337"/>
    <lineage>
        <taxon>Bacteria</taxon>
        <taxon>Candidatus Berkelbacteria</taxon>
    </lineage>
</organism>
<keyword evidence="1" id="KW-0812">Transmembrane</keyword>
<keyword evidence="1" id="KW-0472">Membrane</keyword>
<keyword evidence="1" id="KW-1133">Transmembrane helix</keyword>
<sequence>MDHEYYTALSRMRNRPNQRYYNDGQDDRITVFDCIGFVLFVVWLLWAFCQMQQHPKTFSQASQDYEYQKKAGIRVAALCSKIGGRAHKLGRNYTPKTLYSDLREIDRLDQKLGFPTPICPNGGGIVSSSTRGALMEQCFRNTQDNREMEMQRWPEEMSYNSWKSKYNIGPKTGAETLGAHLKSVNWWTWSWFLFLRTWPVCLLMYALRIWKRKKRLLATVLADKKKFVFSILFWPYGLFCYPGNIIREIVVQTELRRIKDKLLAPLSRHEKKVIDEIAGSTGYKVWRKEYCHQNTGNFKHSFALALAATILCLFILPWFSSSAQASTEKEKTKVLISSRAGPIEAIWLSSGQQKQFETSQHGWITPPLKLESCSLVGRLANADQSALLPDIVNKIAHVPLPDYLVA</sequence>
<proteinExistence type="predicted"/>
<evidence type="ECO:0000313" key="3">
    <source>
        <dbReference type="Proteomes" id="UP000035648"/>
    </source>
</evidence>
<dbReference type="EMBL" id="CP011213">
    <property type="protein sequence ID" value="AKM82228.1"/>
    <property type="molecule type" value="Genomic_DNA"/>
</dbReference>
<evidence type="ECO:0000256" key="1">
    <source>
        <dbReference type="SAM" id="Phobius"/>
    </source>
</evidence>
<dbReference type="STRING" id="1618337.UT28_C0001G0422"/>
<evidence type="ECO:0000313" key="2">
    <source>
        <dbReference type="EMBL" id="AKM82228.1"/>
    </source>
</evidence>